<dbReference type="AlphaFoldDB" id="A0A3Q7H1C1"/>
<feature type="region of interest" description="Disordered" evidence="3">
    <location>
        <begin position="126"/>
        <end position="157"/>
    </location>
</feature>
<keyword evidence="2" id="KW-0175">Coiled coil</keyword>
<evidence type="ECO:0000256" key="1">
    <source>
        <dbReference type="ARBA" id="ARBA00005474"/>
    </source>
</evidence>
<feature type="compositionally biased region" description="Low complexity" evidence="3">
    <location>
        <begin position="126"/>
        <end position="137"/>
    </location>
</feature>
<dbReference type="EnsemblPlants" id="Solyc06g082770.3.1">
    <property type="protein sequence ID" value="Solyc06g082770.3.1"/>
    <property type="gene ID" value="Solyc06g082770.3"/>
</dbReference>
<dbReference type="Pfam" id="PF03195">
    <property type="entry name" value="LOB"/>
    <property type="match status" value="1"/>
</dbReference>
<dbReference type="PaxDb" id="4081-Solyc06g082770.2.1"/>
<comment type="similarity">
    <text evidence="1">Belongs to the LOB domain-containing protein family.</text>
</comment>
<feature type="coiled-coil region" evidence="2">
    <location>
        <begin position="93"/>
        <end position="120"/>
    </location>
</feature>
<dbReference type="InParanoid" id="A0A3Q7H1C1"/>
<dbReference type="OMA" id="PMDNRED"/>
<feature type="domain" description="LOB" evidence="4">
    <location>
        <begin position="12"/>
        <end position="114"/>
    </location>
</feature>
<dbReference type="SMR" id="A0A3Q7H1C1"/>
<name>A0A3Q7H1C1_SOLLC</name>
<sequence length="187" mass="21219">MNSRLSKKNKHMPCSACKLLRRRCTKDCIFLPYFPPTEPHKFVVVHRIFGASNITKMLQQEIPMDNREDAVISMVYEATARLRDPVYGSVGIISALQKHIFHLQSELNEASAEAMSLRTQLSDASTSSLPSSLMQVSPFTPENHEFHHSQNSSQQNAYSNNDLQLIPPEAADYCFQQTDQVLHPLPY</sequence>
<dbReference type="GO" id="GO:0006355">
    <property type="term" value="P:regulation of DNA-templated transcription"/>
    <property type="evidence" value="ECO:0000318"/>
    <property type="project" value="GO_Central"/>
</dbReference>
<dbReference type="PROSITE" id="PS50891">
    <property type="entry name" value="LOB"/>
    <property type="match status" value="1"/>
</dbReference>
<dbReference type="STRING" id="4081.A0A3Q7H1C1"/>
<reference evidence="5" key="2">
    <citation type="submission" date="2019-01" db="UniProtKB">
        <authorList>
            <consortium name="EnsemblPlants"/>
        </authorList>
    </citation>
    <scope>IDENTIFICATION</scope>
    <source>
        <strain evidence="5">cv. Heinz 1706</strain>
    </source>
</reference>
<accession>A0A3Q7H1C1</accession>
<dbReference type="GO" id="GO:0005634">
    <property type="term" value="C:nucleus"/>
    <property type="evidence" value="ECO:0000318"/>
    <property type="project" value="GO_Central"/>
</dbReference>
<evidence type="ECO:0000313" key="5">
    <source>
        <dbReference type="EnsemblPlants" id="Solyc06g082770.3.1"/>
    </source>
</evidence>
<dbReference type="Gramene" id="Solyc06g082770.3.1">
    <property type="protein sequence ID" value="Solyc06g082770.3.1"/>
    <property type="gene ID" value="Solyc06g082770.3"/>
</dbReference>
<evidence type="ECO:0000256" key="2">
    <source>
        <dbReference type="SAM" id="Coils"/>
    </source>
</evidence>
<keyword evidence="6" id="KW-1185">Reference proteome</keyword>
<protein>
    <recommendedName>
        <fullName evidence="4">LOB domain-containing protein</fullName>
    </recommendedName>
</protein>
<dbReference type="PANTHER" id="PTHR31301">
    <property type="entry name" value="LOB DOMAIN-CONTAINING PROTEIN 4-RELATED"/>
    <property type="match status" value="1"/>
</dbReference>
<proteinExistence type="inferred from homology"/>
<dbReference type="OrthoDB" id="1931225at2759"/>
<organism evidence="5">
    <name type="scientific">Solanum lycopersicum</name>
    <name type="common">Tomato</name>
    <name type="synonym">Lycopersicon esculentum</name>
    <dbReference type="NCBI Taxonomy" id="4081"/>
    <lineage>
        <taxon>Eukaryota</taxon>
        <taxon>Viridiplantae</taxon>
        <taxon>Streptophyta</taxon>
        <taxon>Embryophyta</taxon>
        <taxon>Tracheophyta</taxon>
        <taxon>Spermatophyta</taxon>
        <taxon>Magnoliopsida</taxon>
        <taxon>eudicotyledons</taxon>
        <taxon>Gunneridae</taxon>
        <taxon>Pentapetalae</taxon>
        <taxon>asterids</taxon>
        <taxon>lamiids</taxon>
        <taxon>Solanales</taxon>
        <taxon>Solanaceae</taxon>
        <taxon>Solanoideae</taxon>
        <taxon>Solaneae</taxon>
        <taxon>Solanum</taxon>
        <taxon>Solanum subgen. Lycopersicon</taxon>
    </lineage>
</organism>
<dbReference type="InterPro" id="IPR004883">
    <property type="entry name" value="LOB"/>
</dbReference>
<evidence type="ECO:0000256" key="3">
    <source>
        <dbReference type="SAM" id="MobiDB-lite"/>
    </source>
</evidence>
<reference evidence="5" key="1">
    <citation type="journal article" date="2012" name="Nature">
        <title>The tomato genome sequence provides insights into fleshy fruit evolution.</title>
        <authorList>
            <consortium name="Tomato Genome Consortium"/>
        </authorList>
    </citation>
    <scope>NUCLEOTIDE SEQUENCE [LARGE SCALE GENOMIC DNA]</scope>
    <source>
        <strain evidence="5">cv. Heinz 1706</strain>
    </source>
</reference>
<evidence type="ECO:0000259" key="4">
    <source>
        <dbReference type="PROSITE" id="PS50891"/>
    </source>
</evidence>
<gene>
    <name evidence="5" type="primary">LOC101267537</name>
</gene>
<dbReference type="GO" id="GO:0009736">
    <property type="term" value="P:cytokinin-activated signaling pathway"/>
    <property type="evidence" value="ECO:0000318"/>
    <property type="project" value="GO_Central"/>
</dbReference>
<evidence type="ECO:0000313" key="6">
    <source>
        <dbReference type="Proteomes" id="UP000004994"/>
    </source>
</evidence>
<dbReference type="PANTHER" id="PTHR31301:SF95">
    <property type="entry name" value="LOB DOMAIN-CONTAINING PROTEIN 3-LIKE"/>
    <property type="match status" value="1"/>
</dbReference>
<dbReference type="GO" id="GO:0001216">
    <property type="term" value="F:DNA-binding transcription activator activity"/>
    <property type="evidence" value="ECO:0000318"/>
    <property type="project" value="GO_Central"/>
</dbReference>
<dbReference type="Proteomes" id="UP000004994">
    <property type="component" value="Chromosome 6"/>
</dbReference>